<reference evidence="2" key="1">
    <citation type="submission" date="2019-06" db="EMBL/GenBank/DDBJ databases">
        <title>Complete genome sequence of Methylogaea oryzae strain JCM16910.</title>
        <authorList>
            <person name="Asakawa S."/>
        </authorList>
    </citation>
    <scope>NUCLEOTIDE SEQUENCE</scope>
    <source>
        <strain evidence="2">E10</strain>
    </source>
</reference>
<evidence type="ECO:0000313" key="3">
    <source>
        <dbReference type="Proteomes" id="UP000824988"/>
    </source>
</evidence>
<keyword evidence="3" id="KW-1185">Reference proteome</keyword>
<dbReference type="SUPFAM" id="SSF53649">
    <property type="entry name" value="Alkaline phosphatase-like"/>
    <property type="match status" value="1"/>
</dbReference>
<dbReference type="EMBL" id="AP019782">
    <property type="protein sequence ID" value="BBL70646.1"/>
    <property type="molecule type" value="Genomic_DNA"/>
</dbReference>
<accession>A0A8D5AHU7</accession>
<dbReference type="Proteomes" id="UP000824988">
    <property type="component" value="Chromosome"/>
</dbReference>
<dbReference type="PANTHER" id="PTHR31956:SF1">
    <property type="entry name" value="NON-SPECIFIC PHOSPHOLIPASE C1"/>
    <property type="match status" value="1"/>
</dbReference>
<dbReference type="InterPro" id="IPR017850">
    <property type="entry name" value="Alkaline_phosphatase_core_sf"/>
</dbReference>
<dbReference type="GO" id="GO:0009395">
    <property type="term" value="P:phospholipid catabolic process"/>
    <property type="evidence" value="ECO:0007669"/>
    <property type="project" value="TreeGrafter"/>
</dbReference>
<evidence type="ECO:0000313" key="2">
    <source>
        <dbReference type="EMBL" id="BBL70646.1"/>
    </source>
</evidence>
<dbReference type="PANTHER" id="PTHR31956">
    <property type="entry name" value="NON-SPECIFIC PHOSPHOLIPASE C4-RELATED"/>
    <property type="match status" value="1"/>
</dbReference>
<dbReference type="AlphaFoldDB" id="A0A8D5AHU7"/>
<evidence type="ECO:0000256" key="1">
    <source>
        <dbReference type="ARBA" id="ARBA00022801"/>
    </source>
</evidence>
<keyword evidence="1" id="KW-0378">Hydrolase</keyword>
<dbReference type="KEGG" id="moz:MoryE10_12520"/>
<dbReference type="RefSeq" id="WP_054772706.1">
    <property type="nucleotide sequence ID" value="NZ_AP019782.1"/>
</dbReference>
<gene>
    <name evidence="2" type="ORF">MoryE10_12520</name>
</gene>
<organism evidence="2 3">
    <name type="scientific">Methylogaea oryzae</name>
    <dbReference type="NCBI Taxonomy" id="1295382"/>
    <lineage>
        <taxon>Bacteria</taxon>
        <taxon>Pseudomonadati</taxon>
        <taxon>Pseudomonadota</taxon>
        <taxon>Gammaproteobacteria</taxon>
        <taxon>Methylococcales</taxon>
        <taxon>Methylococcaceae</taxon>
        <taxon>Methylogaea</taxon>
    </lineage>
</organism>
<sequence>MSALNKIEHFVVLMLENRSFDNLLGQLYPAGPGFNGLTGRESNPYTPPDGPPQTLAVWSNAQADRRTLRIPTPDPAELYVDMAQQIFGSATPGEQVPGMQGFADNYAKNGGKPRDIMHCFPPEQVPVLSLLARSFAVCDQWHASAPCQTWPNRFFLHTGTANGYPNNSPTHFPYRMNTLFNELGHAGVEWKIYFNDFPQSLTLSKLWPHVERFRFYEEFREDAKHGKLPAYTFIEPRYFPDLEFPNDQHPPHDVTFGEQLIADVYNHLRASPCWEKSLLVILYDEHGGCYDHAPPPLAVRPDDKQTGPFAFDRYGMRVPAVLVSPYIQPGTILRNAPDGLPHQGPPYPYDHTSVIATLRKRYGITRPLTRRDEVAPTLDAVLNLDNPTNHGPDSIPIPVCEVLEEELAAARAAPLTDFQKAAHEAMAVLPALGRMPVLGQEMQELESLVRALLGRLVGRVAPGKAQEAAQAIQAGLRRFLP</sequence>
<dbReference type="Gene3D" id="3.40.720.10">
    <property type="entry name" value="Alkaline Phosphatase, subunit A"/>
    <property type="match status" value="2"/>
</dbReference>
<dbReference type="GO" id="GO:0042578">
    <property type="term" value="F:phosphoric ester hydrolase activity"/>
    <property type="evidence" value="ECO:0007669"/>
    <property type="project" value="UniProtKB-ARBA"/>
</dbReference>
<proteinExistence type="predicted"/>
<protein>
    <submittedName>
        <fullName evidence="2">Phosphoesterase</fullName>
    </submittedName>
</protein>
<dbReference type="Pfam" id="PF04185">
    <property type="entry name" value="Phosphoesterase"/>
    <property type="match status" value="1"/>
</dbReference>
<dbReference type="InterPro" id="IPR007312">
    <property type="entry name" value="Phosphoesterase"/>
</dbReference>
<name>A0A8D5AHU7_9GAMM</name>